<keyword evidence="1" id="KW-1133">Transmembrane helix</keyword>
<dbReference type="EMBL" id="JBBHJY010000002">
    <property type="protein sequence ID" value="MEJ6009613.1"/>
    <property type="molecule type" value="Genomic_DNA"/>
</dbReference>
<dbReference type="Proteomes" id="UP001379235">
    <property type="component" value="Unassembled WGS sequence"/>
</dbReference>
<proteinExistence type="predicted"/>
<accession>A0ABU8S6M9</accession>
<gene>
    <name evidence="2" type="ORF">WG900_06750</name>
</gene>
<keyword evidence="3" id="KW-1185">Reference proteome</keyword>
<feature type="transmembrane region" description="Helical" evidence="1">
    <location>
        <begin position="82"/>
        <end position="103"/>
    </location>
</feature>
<protein>
    <recommendedName>
        <fullName evidence="4">DUF1109 domain-containing protein</fullName>
    </recommendedName>
</protein>
<organism evidence="2 3">
    <name type="scientific">Novosphingobium aquae</name>
    <dbReference type="NCBI Taxonomy" id="3133435"/>
    <lineage>
        <taxon>Bacteria</taxon>
        <taxon>Pseudomonadati</taxon>
        <taxon>Pseudomonadota</taxon>
        <taxon>Alphaproteobacteria</taxon>
        <taxon>Sphingomonadales</taxon>
        <taxon>Sphingomonadaceae</taxon>
        <taxon>Novosphingobium</taxon>
    </lineage>
</organism>
<feature type="transmembrane region" description="Helical" evidence="1">
    <location>
        <begin position="50"/>
        <end position="70"/>
    </location>
</feature>
<keyword evidence="1" id="KW-0472">Membrane</keyword>
<name>A0ABU8S6M9_9SPHN</name>
<evidence type="ECO:0000313" key="3">
    <source>
        <dbReference type="Proteomes" id="UP001379235"/>
    </source>
</evidence>
<evidence type="ECO:0000313" key="2">
    <source>
        <dbReference type="EMBL" id="MEJ6009613.1"/>
    </source>
</evidence>
<evidence type="ECO:0000256" key="1">
    <source>
        <dbReference type="SAM" id="Phobius"/>
    </source>
</evidence>
<evidence type="ECO:0008006" key="4">
    <source>
        <dbReference type="Google" id="ProtNLM"/>
    </source>
</evidence>
<comment type="caution">
    <text evidence="2">The sequence shown here is derived from an EMBL/GenBank/DDBJ whole genome shotgun (WGS) entry which is preliminary data.</text>
</comment>
<keyword evidence="1" id="KW-0812">Transmembrane</keyword>
<dbReference type="RefSeq" id="WP_339965778.1">
    <property type="nucleotide sequence ID" value="NZ_JBBHJY010000002.1"/>
</dbReference>
<reference evidence="2 3" key="1">
    <citation type="submission" date="2024-03" db="EMBL/GenBank/DDBJ databases">
        <authorList>
            <person name="Jo J.-H."/>
        </authorList>
    </citation>
    <scope>NUCLEOTIDE SEQUENCE [LARGE SCALE GENOMIC DNA]</scope>
    <source>
        <strain evidence="2 3">AS3R-12</strain>
    </source>
</reference>
<feature type="transmembrane region" description="Helical" evidence="1">
    <location>
        <begin position="21"/>
        <end position="38"/>
    </location>
</feature>
<sequence length="191" mass="20814">MNRTVSSRPSVPASFFAKLTLPFALPILLTFALLIVVGDRWPRDVAPGSGLKLAGLLATALTATAVWHFMVRGRPDVRVRKFAAIACLVTGLMGWPVWTVGLLPSANGAALGSECSVQMVLDRTETTTRSKSRALNYWAWLKPGAEDAPLQAGRYFIPQQRHDDWSKRLPTTVEVTYAEGAFGAVVITGYR</sequence>